<dbReference type="PANTHER" id="PTHR34054">
    <property type="entry name" value="EXPRESSED PROTEIN"/>
    <property type="match status" value="1"/>
</dbReference>
<proteinExistence type="predicted"/>
<accession>A0A6A6N1L5</accession>
<dbReference type="PANTHER" id="PTHR34054:SF2">
    <property type="entry name" value="EXPRESSED PROTEIN"/>
    <property type="match status" value="1"/>
</dbReference>
<evidence type="ECO:0000313" key="4">
    <source>
        <dbReference type="Proteomes" id="UP000467840"/>
    </source>
</evidence>
<keyword evidence="2" id="KW-0472">Membrane</keyword>
<feature type="transmembrane region" description="Helical" evidence="2">
    <location>
        <begin position="6"/>
        <end position="31"/>
    </location>
</feature>
<reference evidence="3 4" key="1">
    <citation type="journal article" date="2020" name="Mol. Plant">
        <title>The Chromosome-Based Rubber Tree Genome Provides New Insights into Spurge Genome Evolution and Rubber Biosynthesis.</title>
        <authorList>
            <person name="Liu J."/>
            <person name="Shi C."/>
            <person name="Shi C.C."/>
            <person name="Li W."/>
            <person name="Zhang Q.J."/>
            <person name="Zhang Y."/>
            <person name="Li K."/>
            <person name="Lu H.F."/>
            <person name="Shi C."/>
            <person name="Zhu S.T."/>
            <person name="Xiao Z.Y."/>
            <person name="Nan H."/>
            <person name="Yue Y."/>
            <person name="Zhu X.G."/>
            <person name="Wu Y."/>
            <person name="Hong X.N."/>
            <person name="Fan G.Y."/>
            <person name="Tong Y."/>
            <person name="Zhang D."/>
            <person name="Mao C.L."/>
            <person name="Liu Y.L."/>
            <person name="Hao S.J."/>
            <person name="Liu W.Q."/>
            <person name="Lv M.Q."/>
            <person name="Zhang H.B."/>
            <person name="Liu Y."/>
            <person name="Hu-Tang G.R."/>
            <person name="Wang J.P."/>
            <person name="Wang J.H."/>
            <person name="Sun Y.H."/>
            <person name="Ni S.B."/>
            <person name="Chen W.B."/>
            <person name="Zhang X.C."/>
            <person name="Jiao Y.N."/>
            <person name="Eichler E.E."/>
            <person name="Li G.H."/>
            <person name="Liu X."/>
            <person name="Gao L.Z."/>
        </authorList>
    </citation>
    <scope>NUCLEOTIDE SEQUENCE [LARGE SCALE GENOMIC DNA]</scope>
    <source>
        <strain evidence="4">cv. GT1</strain>
        <tissue evidence="3">Leaf</tissue>
    </source>
</reference>
<keyword evidence="2" id="KW-1133">Transmembrane helix</keyword>
<keyword evidence="4" id="KW-1185">Reference proteome</keyword>
<organism evidence="3 4">
    <name type="scientific">Hevea brasiliensis</name>
    <name type="common">Para rubber tree</name>
    <name type="synonym">Siphonia brasiliensis</name>
    <dbReference type="NCBI Taxonomy" id="3981"/>
    <lineage>
        <taxon>Eukaryota</taxon>
        <taxon>Viridiplantae</taxon>
        <taxon>Streptophyta</taxon>
        <taxon>Embryophyta</taxon>
        <taxon>Tracheophyta</taxon>
        <taxon>Spermatophyta</taxon>
        <taxon>Magnoliopsida</taxon>
        <taxon>eudicotyledons</taxon>
        <taxon>Gunneridae</taxon>
        <taxon>Pentapetalae</taxon>
        <taxon>rosids</taxon>
        <taxon>fabids</taxon>
        <taxon>Malpighiales</taxon>
        <taxon>Euphorbiaceae</taxon>
        <taxon>Crotonoideae</taxon>
        <taxon>Micrandreae</taxon>
        <taxon>Hevea</taxon>
    </lineage>
</organism>
<dbReference type="Proteomes" id="UP000467840">
    <property type="component" value="Chromosome 10"/>
</dbReference>
<evidence type="ECO:0000256" key="2">
    <source>
        <dbReference type="SAM" id="Phobius"/>
    </source>
</evidence>
<gene>
    <name evidence="3" type="ORF">GH714_010446</name>
</gene>
<name>A0A6A6N1L5_HEVBR</name>
<evidence type="ECO:0000313" key="3">
    <source>
        <dbReference type="EMBL" id="KAF2318745.1"/>
    </source>
</evidence>
<evidence type="ECO:0000256" key="1">
    <source>
        <dbReference type="SAM" id="MobiDB-lite"/>
    </source>
</evidence>
<keyword evidence="2" id="KW-0812">Transmembrane</keyword>
<dbReference type="EMBL" id="JAAGAX010000003">
    <property type="protein sequence ID" value="KAF2318745.1"/>
    <property type="molecule type" value="Genomic_DNA"/>
</dbReference>
<feature type="compositionally biased region" description="Basic and acidic residues" evidence="1">
    <location>
        <begin position="137"/>
        <end position="147"/>
    </location>
</feature>
<dbReference type="InterPro" id="IPR045884">
    <property type="entry name" value="At5g59350-like"/>
</dbReference>
<dbReference type="AlphaFoldDB" id="A0A6A6N1L5"/>
<feature type="region of interest" description="Disordered" evidence="1">
    <location>
        <begin position="133"/>
        <end position="154"/>
    </location>
</feature>
<protein>
    <submittedName>
        <fullName evidence="3">Uncharacterized protein</fullName>
    </submittedName>
</protein>
<comment type="caution">
    <text evidence="3">The sequence shown here is derived from an EMBL/GenBank/DDBJ whole genome shotgun (WGS) entry which is preliminary data.</text>
</comment>
<dbReference type="PROSITE" id="PS51257">
    <property type="entry name" value="PROKAR_LIPOPROTEIN"/>
    <property type="match status" value="1"/>
</dbReference>
<sequence>MKSVSSVGLGLSIVFGCLLLALVAELCYLLWWKRRFTNREIGDEYGNPARELFYTFCLKRPSSLRHSQELCSSVRITDTLVHHEQDSQLHNTSEDLLLKPFGDDPMDTELMRLNSLSGPPRFLFTIIEETKEDLESEDGKSRGDNKSAKGSRSRSLSDLLLNMETPYLTPIASPSFFTPPLTPMNTGYNQSRFNHHFESAADAEFNKMRSSPPPKFKFLQDAEEKLHRRKLIEEADKKVQKNDEFAQDYVKKAASSKFQKDEEDGSFISIIVDKNEERELKHQHHHPPQYHSSTSQVLPLASSPSIFTSAAKKSPIFY</sequence>